<dbReference type="InterPro" id="IPR005959">
    <property type="entry name" value="Fumarylacetoacetase"/>
</dbReference>
<dbReference type="PANTHER" id="PTHR43069:SF2">
    <property type="entry name" value="FUMARYLACETOACETASE"/>
    <property type="match status" value="1"/>
</dbReference>
<gene>
    <name evidence="6" type="ORF">SINC0208_LOCUS11610</name>
</gene>
<dbReference type="GO" id="GO:0006572">
    <property type="term" value="P:L-tyrosine catabolic process"/>
    <property type="evidence" value="ECO:0007669"/>
    <property type="project" value="UniProtKB-UniRule"/>
</dbReference>
<dbReference type="EMBL" id="HBIH01028835">
    <property type="protein sequence ID" value="CAE0330977.1"/>
    <property type="molecule type" value="Transcribed_RNA"/>
</dbReference>
<keyword evidence="4" id="KW-0828">Tyrosine catabolism</keyword>
<reference evidence="6" key="1">
    <citation type="submission" date="2021-01" db="EMBL/GenBank/DDBJ databases">
        <authorList>
            <person name="Corre E."/>
            <person name="Pelletier E."/>
            <person name="Niang G."/>
            <person name="Scheremetjew M."/>
            <person name="Finn R."/>
            <person name="Kale V."/>
            <person name="Holt S."/>
            <person name="Cochrane G."/>
            <person name="Meng A."/>
            <person name="Brown T."/>
            <person name="Cohen L."/>
        </authorList>
    </citation>
    <scope>NUCLEOTIDE SEQUENCE</scope>
    <source>
        <strain evidence="6">S3</strain>
    </source>
</reference>
<protein>
    <recommendedName>
        <fullName evidence="4">Fumarylacetoacetase</fullName>
        <ecNumber evidence="4">3.7.1.2</ecNumber>
    </recommendedName>
    <alternativeName>
        <fullName evidence="4">Fumarylacetoacetate hydrolase</fullName>
    </alternativeName>
</protein>
<keyword evidence="3 4" id="KW-0479">Metal-binding</keyword>
<feature type="domain" description="Fumarylacetoacetase-like C-terminal" evidence="5">
    <location>
        <begin position="15"/>
        <end position="213"/>
    </location>
</feature>
<dbReference type="SUPFAM" id="SSF56529">
    <property type="entry name" value="FAH"/>
    <property type="match status" value="1"/>
</dbReference>
<dbReference type="Gene3D" id="3.90.850.10">
    <property type="entry name" value="Fumarylacetoacetase-like, C-terminal domain"/>
    <property type="match status" value="1"/>
</dbReference>
<dbReference type="GO" id="GO:0046872">
    <property type="term" value="F:metal ion binding"/>
    <property type="evidence" value="ECO:0007669"/>
    <property type="project" value="UniProtKB-UniRule"/>
</dbReference>
<dbReference type="GO" id="GO:1902000">
    <property type="term" value="P:homogentisate catabolic process"/>
    <property type="evidence" value="ECO:0007669"/>
    <property type="project" value="TreeGrafter"/>
</dbReference>
<dbReference type="Pfam" id="PF01557">
    <property type="entry name" value="FAA_hydrolase"/>
    <property type="match status" value="1"/>
</dbReference>
<dbReference type="InterPro" id="IPR011234">
    <property type="entry name" value="Fumarylacetoacetase-like_C"/>
</dbReference>
<dbReference type="UniPathway" id="UPA00139">
    <property type="reaction ID" value="UER00341"/>
</dbReference>
<organism evidence="6">
    <name type="scientific">Strombidium inclinatum</name>
    <dbReference type="NCBI Taxonomy" id="197538"/>
    <lineage>
        <taxon>Eukaryota</taxon>
        <taxon>Sar</taxon>
        <taxon>Alveolata</taxon>
        <taxon>Ciliophora</taxon>
        <taxon>Intramacronucleata</taxon>
        <taxon>Spirotrichea</taxon>
        <taxon>Oligotrichia</taxon>
        <taxon>Strombidiidae</taxon>
        <taxon>Strombidium</taxon>
    </lineage>
</organism>
<accession>A0A7S3IU99</accession>
<evidence type="ECO:0000256" key="3">
    <source>
        <dbReference type="PIRSR" id="PIRSR605959-3"/>
    </source>
</evidence>
<dbReference type="EC" id="3.7.1.2" evidence="4"/>
<feature type="binding site" evidence="2">
    <location>
        <position position="39"/>
    </location>
    <ligand>
        <name>substrate</name>
    </ligand>
</feature>
<keyword evidence="4" id="KW-0378">Hydrolase</keyword>
<dbReference type="GO" id="GO:0004334">
    <property type="term" value="F:fumarylacetoacetase activity"/>
    <property type="evidence" value="ECO:0007669"/>
    <property type="project" value="UniProtKB-UniRule"/>
</dbReference>
<comment type="pathway">
    <text evidence="4">Amino-acid degradation; L-phenylalanine degradation; acetoacetate and fumarate from L-phenylalanine: step 6/6.</text>
</comment>
<evidence type="ECO:0000259" key="5">
    <source>
        <dbReference type="Pfam" id="PF01557"/>
    </source>
</evidence>
<feature type="binding site" evidence="3">
    <location>
        <position position="32"/>
    </location>
    <ligand>
        <name>Ca(2+)</name>
        <dbReference type="ChEBI" id="CHEBI:29108"/>
    </ligand>
</feature>
<feature type="binding site" evidence="3">
    <location>
        <position position="56"/>
    </location>
    <ligand>
        <name>Mg(2+)</name>
        <dbReference type="ChEBI" id="CHEBI:18420"/>
    </ligand>
</feature>
<comment type="catalytic activity">
    <reaction evidence="4">
        <text>4-fumarylacetoacetate + H2O = acetoacetate + fumarate + H(+)</text>
        <dbReference type="Rhea" id="RHEA:10244"/>
        <dbReference type="ChEBI" id="CHEBI:13705"/>
        <dbReference type="ChEBI" id="CHEBI:15377"/>
        <dbReference type="ChEBI" id="CHEBI:15378"/>
        <dbReference type="ChEBI" id="CHEBI:18034"/>
        <dbReference type="ChEBI" id="CHEBI:29806"/>
        <dbReference type="EC" id="3.7.1.2"/>
    </reaction>
</comment>
<dbReference type="PANTHER" id="PTHR43069">
    <property type="entry name" value="FUMARYLACETOACETASE"/>
    <property type="match status" value="1"/>
</dbReference>
<feature type="binding site" evidence="2">
    <location>
        <position position="153"/>
    </location>
    <ligand>
        <name>substrate</name>
    </ligand>
</feature>
<dbReference type="InterPro" id="IPR036663">
    <property type="entry name" value="Fumarylacetoacetase_C_sf"/>
</dbReference>
<evidence type="ECO:0000256" key="4">
    <source>
        <dbReference type="RuleBase" id="RU366008"/>
    </source>
</evidence>
<name>A0A7S3IU99_9SPIT</name>
<sequence length="225" mass="24722">MGTFISQGNNLGQPIKVNDARDHIFGYCLLNDWSARDIQKWEYVPLGPFLSKNFASTISPWVVTPEALEPFTVELPKQDPGLLPYLRDKTLNSYDVQLEIQIRTASMKAAGQDWFTLSCSNMKHLYYSVAQTIAHHTVTGCNLGTGDLFGTGTISSTDKSGYGSLLELCWGGKEPISLPSGEQRTFLEDGDEVKLTGYCQGPGFKIGLGECKGEIKPALDDSEMI</sequence>
<keyword evidence="3 4" id="KW-0106">Calcium</keyword>
<proteinExistence type="inferred from homology"/>
<feature type="binding site" evidence="3">
    <location>
        <position position="32"/>
    </location>
    <ligand>
        <name>Mg(2+)</name>
        <dbReference type="ChEBI" id="CHEBI:18420"/>
    </ligand>
</feature>
<keyword evidence="4" id="KW-0585">Phenylalanine catabolism</keyword>
<keyword evidence="3 4" id="KW-0460">Magnesium</keyword>
<comment type="similarity">
    <text evidence="1 4">Belongs to the FAH family.</text>
</comment>
<comment type="cofactor">
    <cofactor evidence="4">
        <name>Mg(2+)</name>
        <dbReference type="ChEBI" id="CHEBI:18420"/>
    </cofactor>
    <cofactor evidence="4">
        <name>Ca(2+)</name>
        <dbReference type="ChEBI" id="CHEBI:29108"/>
    </cofactor>
</comment>
<evidence type="ECO:0000256" key="2">
    <source>
        <dbReference type="PIRSR" id="PIRSR605959-2"/>
    </source>
</evidence>
<evidence type="ECO:0000313" key="6">
    <source>
        <dbReference type="EMBL" id="CAE0330977.1"/>
    </source>
</evidence>
<feature type="binding site" evidence="3">
    <location>
        <position position="52"/>
    </location>
    <ligand>
        <name>Mg(2+)</name>
        <dbReference type="ChEBI" id="CHEBI:18420"/>
    </ligand>
</feature>
<feature type="binding site" evidence="2">
    <location>
        <position position="43"/>
    </location>
    <ligand>
        <name>substrate</name>
    </ligand>
</feature>
<dbReference type="AlphaFoldDB" id="A0A7S3IU99"/>
<evidence type="ECO:0000256" key="1">
    <source>
        <dbReference type="ARBA" id="ARBA00010211"/>
    </source>
</evidence>
<dbReference type="GO" id="GO:0006559">
    <property type="term" value="P:L-phenylalanine catabolic process"/>
    <property type="evidence" value="ECO:0007669"/>
    <property type="project" value="UniProtKB-UniRule"/>
</dbReference>